<gene>
    <name evidence="2" type="ORF">D2V05_17770</name>
    <name evidence="3" type="ORF">FQ017_17610</name>
</gene>
<evidence type="ECO:0000313" key="2">
    <source>
        <dbReference type="EMBL" id="RIV41959.1"/>
    </source>
</evidence>
<dbReference type="InterPro" id="IPR053863">
    <property type="entry name" value="Glyoxy/Ble-like_N"/>
</dbReference>
<dbReference type="PANTHER" id="PTHR33993">
    <property type="entry name" value="GLYOXALASE-RELATED"/>
    <property type="match status" value="1"/>
</dbReference>
<dbReference type="InterPro" id="IPR052164">
    <property type="entry name" value="Anthracycline_SecMetBiosynth"/>
</dbReference>
<protein>
    <submittedName>
        <fullName evidence="2">VOC family protein</fullName>
    </submittedName>
</protein>
<dbReference type="EMBL" id="QXFI01000036">
    <property type="protein sequence ID" value="RIV41959.1"/>
    <property type="molecule type" value="Genomic_DNA"/>
</dbReference>
<reference evidence="3 5" key="2">
    <citation type="submission" date="2019-07" db="EMBL/GenBank/DDBJ databases">
        <title>Draft genome of two Muricauda strains isolated from deep sea.</title>
        <authorList>
            <person name="Sun C."/>
        </authorList>
    </citation>
    <scope>NUCLEOTIDE SEQUENCE [LARGE SCALE GENOMIC DNA]</scope>
    <source>
        <strain evidence="3 5">72</strain>
    </source>
</reference>
<dbReference type="CDD" id="cd07247">
    <property type="entry name" value="SgaA_N_like"/>
    <property type="match status" value="1"/>
</dbReference>
<evidence type="ECO:0000313" key="3">
    <source>
        <dbReference type="EMBL" id="TXJ90836.1"/>
    </source>
</evidence>
<reference evidence="2 4" key="1">
    <citation type="submission" date="2018-08" db="EMBL/GenBank/DDBJ databases">
        <title>Proposal of Muricauda 72 sp.nov. and Muricauda NH166 sp.nov., isolated from seawater.</title>
        <authorList>
            <person name="Cheng H."/>
            <person name="Wu Y.-H."/>
            <person name="Guo L.-L."/>
            <person name="Xu X.-W."/>
        </authorList>
    </citation>
    <scope>NUCLEOTIDE SEQUENCE [LARGE SCALE GENOMIC DNA]</scope>
    <source>
        <strain evidence="2 4">72</strain>
    </source>
</reference>
<dbReference type="PROSITE" id="PS51819">
    <property type="entry name" value="VOC"/>
    <property type="match status" value="1"/>
</dbReference>
<dbReference type="InterPro" id="IPR029068">
    <property type="entry name" value="Glyas_Bleomycin-R_OHBP_Dase"/>
</dbReference>
<dbReference type="Pfam" id="PF22677">
    <property type="entry name" value="Ble-like_N"/>
    <property type="match status" value="1"/>
</dbReference>
<name>A0A3A1NC35_9FLAO</name>
<evidence type="ECO:0000313" key="4">
    <source>
        <dbReference type="Proteomes" id="UP000266691"/>
    </source>
</evidence>
<dbReference type="Gene3D" id="3.10.180.10">
    <property type="entry name" value="2,3-Dihydroxybiphenyl 1,2-Dioxygenase, domain 1"/>
    <property type="match status" value="1"/>
</dbReference>
<dbReference type="Proteomes" id="UP000266691">
    <property type="component" value="Unassembled WGS sequence"/>
</dbReference>
<evidence type="ECO:0000313" key="5">
    <source>
        <dbReference type="Proteomes" id="UP000321621"/>
    </source>
</evidence>
<comment type="caution">
    <text evidence="2">The sequence shown here is derived from an EMBL/GenBank/DDBJ whole genome shotgun (WGS) entry which is preliminary data.</text>
</comment>
<accession>A0A3A1NC35</accession>
<sequence length="129" mass="14494">MKNENPVVWFEIYVDDINRAKKFYEAVFEYEFKELPMPESAADMEMYFFPSDMHSENRASGALVKMQGVTPGNNSTLVYFMSKDCGIEASRVEAAGGSIFKPKTSIGEYGFIVLATDTEGNMFGIHSMN</sequence>
<dbReference type="AlphaFoldDB" id="A0A3A1NC35"/>
<dbReference type="Proteomes" id="UP000321621">
    <property type="component" value="Unassembled WGS sequence"/>
</dbReference>
<evidence type="ECO:0000259" key="1">
    <source>
        <dbReference type="PROSITE" id="PS51819"/>
    </source>
</evidence>
<dbReference type="InterPro" id="IPR037523">
    <property type="entry name" value="VOC_core"/>
</dbReference>
<feature type="domain" description="VOC" evidence="1">
    <location>
        <begin position="6"/>
        <end position="128"/>
    </location>
</feature>
<dbReference type="SUPFAM" id="SSF54593">
    <property type="entry name" value="Glyoxalase/Bleomycin resistance protein/Dihydroxybiphenyl dioxygenase"/>
    <property type="match status" value="1"/>
</dbReference>
<dbReference type="PANTHER" id="PTHR33993:SF2">
    <property type="entry name" value="VOC DOMAIN-CONTAINING PROTEIN"/>
    <property type="match status" value="1"/>
</dbReference>
<dbReference type="RefSeq" id="WP_119648859.1">
    <property type="nucleotide sequence ID" value="NZ_QXFI01000036.1"/>
</dbReference>
<dbReference type="OrthoDB" id="9804235at2"/>
<organism evidence="2 4">
    <name type="scientific">Flagellimonas pelagia</name>
    <dbReference type="NCBI Taxonomy" id="2306998"/>
    <lineage>
        <taxon>Bacteria</taxon>
        <taxon>Pseudomonadati</taxon>
        <taxon>Bacteroidota</taxon>
        <taxon>Flavobacteriia</taxon>
        <taxon>Flavobacteriales</taxon>
        <taxon>Flavobacteriaceae</taxon>
        <taxon>Flagellimonas</taxon>
    </lineage>
</organism>
<keyword evidence="5" id="KW-1185">Reference proteome</keyword>
<dbReference type="EMBL" id="VNWK01000036">
    <property type="protein sequence ID" value="TXJ90836.1"/>
    <property type="molecule type" value="Genomic_DNA"/>
</dbReference>
<proteinExistence type="predicted"/>